<protein>
    <recommendedName>
        <fullName evidence="6">Cysteine-rich domain-containing protein</fullName>
    </recommendedName>
</protein>
<dbReference type="AlphaFoldDB" id="X1EJP4"/>
<keyword evidence="1" id="KW-0004">4Fe-4S</keyword>
<keyword evidence="3" id="KW-0560">Oxidoreductase</keyword>
<dbReference type="InterPro" id="IPR004017">
    <property type="entry name" value="Cys_rich_dom"/>
</dbReference>
<gene>
    <name evidence="7" type="ORF">S01H4_57013</name>
</gene>
<feature type="domain" description="Cysteine-rich" evidence="6">
    <location>
        <begin position="40"/>
        <end position="121"/>
    </location>
</feature>
<dbReference type="PANTHER" id="PTHR43255:SF1">
    <property type="entry name" value="IRON-SULFUR-BINDING OXIDOREDUCTASE FADF-RELATED"/>
    <property type="match status" value="1"/>
</dbReference>
<dbReference type="EMBL" id="BART01033111">
    <property type="protein sequence ID" value="GAH17344.1"/>
    <property type="molecule type" value="Genomic_DNA"/>
</dbReference>
<evidence type="ECO:0000256" key="5">
    <source>
        <dbReference type="ARBA" id="ARBA00023014"/>
    </source>
</evidence>
<dbReference type="GO" id="GO:0016491">
    <property type="term" value="F:oxidoreductase activity"/>
    <property type="evidence" value="ECO:0007669"/>
    <property type="project" value="UniProtKB-KW"/>
</dbReference>
<evidence type="ECO:0000256" key="4">
    <source>
        <dbReference type="ARBA" id="ARBA00023004"/>
    </source>
</evidence>
<feature type="domain" description="Cysteine-rich" evidence="6">
    <location>
        <begin position="159"/>
        <end position="236"/>
    </location>
</feature>
<keyword evidence="2" id="KW-0479">Metal-binding</keyword>
<proteinExistence type="predicted"/>
<evidence type="ECO:0000313" key="7">
    <source>
        <dbReference type="EMBL" id="GAH17344.1"/>
    </source>
</evidence>
<dbReference type="GO" id="GO:0051539">
    <property type="term" value="F:4 iron, 4 sulfur cluster binding"/>
    <property type="evidence" value="ECO:0007669"/>
    <property type="project" value="UniProtKB-KW"/>
</dbReference>
<keyword evidence="5" id="KW-0411">Iron-sulfur</keyword>
<keyword evidence="4" id="KW-0408">Iron</keyword>
<reference evidence="7" key="1">
    <citation type="journal article" date="2014" name="Front. Microbiol.">
        <title>High frequency of phylogenetically diverse reductive dehalogenase-homologous genes in deep subseafloor sedimentary metagenomes.</title>
        <authorList>
            <person name="Kawai M."/>
            <person name="Futagami T."/>
            <person name="Toyoda A."/>
            <person name="Takaki Y."/>
            <person name="Nishi S."/>
            <person name="Hori S."/>
            <person name="Arai W."/>
            <person name="Tsubouchi T."/>
            <person name="Morono Y."/>
            <person name="Uchiyama I."/>
            <person name="Ito T."/>
            <person name="Fujiyama A."/>
            <person name="Inagaki F."/>
            <person name="Takami H."/>
        </authorList>
    </citation>
    <scope>NUCLEOTIDE SEQUENCE</scope>
    <source>
        <strain evidence="7">Expedition CK06-06</strain>
    </source>
</reference>
<evidence type="ECO:0000256" key="3">
    <source>
        <dbReference type="ARBA" id="ARBA00023002"/>
    </source>
</evidence>
<dbReference type="Pfam" id="PF02754">
    <property type="entry name" value="CCG"/>
    <property type="match status" value="2"/>
</dbReference>
<evidence type="ECO:0000259" key="6">
    <source>
        <dbReference type="Pfam" id="PF02754"/>
    </source>
</evidence>
<dbReference type="GO" id="GO:0005886">
    <property type="term" value="C:plasma membrane"/>
    <property type="evidence" value="ECO:0007669"/>
    <property type="project" value="TreeGrafter"/>
</dbReference>
<dbReference type="PANTHER" id="PTHR43255">
    <property type="entry name" value="IRON-SULFUR-BINDING OXIDOREDUCTASE FADF-RELATED-RELATED"/>
    <property type="match status" value="1"/>
</dbReference>
<organism evidence="7">
    <name type="scientific">marine sediment metagenome</name>
    <dbReference type="NCBI Taxonomy" id="412755"/>
    <lineage>
        <taxon>unclassified sequences</taxon>
        <taxon>metagenomes</taxon>
        <taxon>ecological metagenomes</taxon>
    </lineage>
</organism>
<dbReference type="InterPro" id="IPR051460">
    <property type="entry name" value="HdrC_iron-sulfur_subunit"/>
</dbReference>
<evidence type="ECO:0000256" key="1">
    <source>
        <dbReference type="ARBA" id="ARBA00022485"/>
    </source>
</evidence>
<comment type="caution">
    <text evidence="7">The sequence shown here is derived from an EMBL/GenBank/DDBJ whole genome shotgun (WGS) entry which is preliminary data.</text>
</comment>
<sequence>TEGLNDMAKAIEKYHNPYSELHESRNNWLELKKSGGKNLLYFTGCTAAYREKEIASDTVELLETLGNRISISSEEWCCGSPLIRTGDEEFGLELAQHNVEMLNASDAEEIIVTCPGCYRVLTRDYPDYDLKLNKPVKHISQVLEEQIGNLPVDKFEGSITFHDSCHLGRHCDIYDEPRKVIEKVSGAPLVEMERTRDNAMCCGNGAGLRTLFPDKAKKIGAERVKQAKNTGANILV</sequence>
<dbReference type="GO" id="GO:0046872">
    <property type="term" value="F:metal ion binding"/>
    <property type="evidence" value="ECO:0007669"/>
    <property type="project" value="UniProtKB-KW"/>
</dbReference>
<accession>X1EJP4</accession>
<evidence type="ECO:0000256" key="2">
    <source>
        <dbReference type="ARBA" id="ARBA00022723"/>
    </source>
</evidence>
<feature type="non-terminal residue" evidence="7">
    <location>
        <position position="236"/>
    </location>
</feature>
<feature type="non-terminal residue" evidence="7">
    <location>
        <position position="1"/>
    </location>
</feature>
<name>X1EJP4_9ZZZZ</name>